<reference evidence="2" key="1">
    <citation type="submission" date="2021-10" db="EMBL/GenBank/DDBJ databases">
        <authorList>
            <person name="Criscuolo A."/>
        </authorList>
    </citation>
    <scope>NUCLEOTIDE SEQUENCE</scope>
    <source>
        <strain evidence="2">CIP111885</strain>
    </source>
</reference>
<keyword evidence="3" id="KW-1185">Reference proteome</keyword>
<evidence type="ECO:0000256" key="1">
    <source>
        <dbReference type="SAM" id="SignalP"/>
    </source>
</evidence>
<protein>
    <submittedName>
        <fullName evidence="2">Uncharacterized protein</fullName>
    </submittedName>
</protein>
<feature type="signal peptide" evidence="1">
    <location>
        <begin position="1"/>
        <end position="27"/>
    </location>
</feature>
<comment type="caution">
    <text evidence="2">The sequence shown here is derived from an EMBL/GenBank/DDBJ whole genome shotgun (WGS) entry which is preliminary data.</text>
</comment>
<evidence type="ECO:0000313" key="2">
    <source>
        <dbReference type="EMBL" id="CAG9607895.1"/>
    </source>
</evidence>
<proteinExistence type="predicted"/>
<dbReference type="AlphaFoldDB" id="A0A9C7G9E2"/>
<sequence length="327" mass="38173">MKKIIKILLLTVLLASSTFFSSTPLQANSIPTIDLKVIYDTVIFSVPNAKSKDSIEFSFYYKNEGEYNNIGGVEFPENGLHHVYLQKNGDYAVTTRINGKESSPKYFRVESINVEGKTPDIYIQKDQLVSGLGSQFKGIYTISPINAPENRSITMRMYQLDKSSFKLRFTQKLSPGQDMEIPRLKGVKEYAFTYTIDGKESDFEVFVWDAKYQYYEDTFVVKNFRNNKPETDEKVIKTQAELKSFLVNVLSKKKDEFVTIKNKDIEKYFKNNEFPDALLTKLFPNKKEKEKYKKLLDNYHCWLSYSKKHNSKEIHVFPVKKYIIEKR</sequence>
<accession>A0A9C7G9E2</accession>
<dbReference type="EMBL" id="CAKJTG010000007">
    <property type="protein sequence ID" value="CAG9607895.1"/>
    <property type="molecule type" value="Genomic_DNA"/>
</dbReference>
<keyword evidence="1" id="KW-0732">Signal</keyword>
<feature type="chain" id="PRO_5039256565" evidence="1">
    <location>
        <begin position="28"/>
        <end position="327"/>
    </location>
</feature>
<name>A0A9C7G9E2_9BACI</name>
<organism evidence="2 3">
    <name type="scientific">Pseudoneobacillus rhizosphaerae</name>
    <dbReference type="NCBI Taxonomy" id="2880968"/>
    <lineage>
        <taxon>Bacteria</taxon>
        <taxon>Bacillati</taxon>
        <taxon>Bacillota</taxon>
        <taxon>Bacilli</taxon>
        <taxon>Bacillales</taxon>
        <taxon>Bacillaceae</taxon>
        <taxon>Pseudoneobacillus</taxon>
    </lineage>
</organism>
<dbReference type="Proteomes" id="UP000789845">
    <property type="component" value="Unassembled WGS sequence"/>
</dbReference>
<evidence type="ECO:0000313" key="3">
    <source>
        <dbReference type="Proteomes" id="UP000789845"/>
    </source>
</evidence>
<dbReference type="RefSeq" id="WP_230496145.1">
    <property type="nucleotide sequence ID" value="NZ_CAKJTG010000007.1"/>
</dbReference>
<gene>
    <name evidence="2" type="ORF">NEOCIP111885_01587</name>
</gene>